<accession>A0A6A4TQJ6</accession>
<proteinExistence type="predicted"/>
<evidence type="ECO:0000313" key="2">
    <source>
        <dbReference type="Proteomes" id="UP000438429"/>
    </source>
</evidence>
<comment type="caution">
    <text evidence="1">The sequence shown here is derived from an EMBL/GenBank/DDBJ whole genome shotgun (WGS) entry which is preliminary data.</text>
</comment>
<gene>
    <name evidence="1" type="ORF">F2P81_001570</name>
</gene>
<dbReference type="Proteomes" id="UP000438429">
    <property type="component" value="Unassembled WGS sequence"/>
</dbReference>
<organism evidence="1 2">
    <name type="scientific">Scophthalmus maximus</name>
    <name type="common">Turbot</name>
    <name type="synonym">Psetta maxima</name>
    <dbReference type="NCBI Taxonomy" id="52904"/>
    <lineage>
        <taxon>Eukaryota</taxon>
        <taxon>Metazoa</taxon>
        <taxon>Chordata</taxon>
        <taxon>Craniata</taxon>
        <taxon>Vertebrata</taxon>
        <taxon>Euteleostomi</taxon>
        <taxon>Actinopterygii</taxon>
        <taxon>Neopterygii</taxon>
        <taxon>Teleostei</taxon>
        <taxon>Neoteleostei</taxon>
        <taxon>Acanthomorphata</taxon>
        <taxon>Carangaria</taxon>
        <taxon>Pleuronectiformes</taxon>
        <taxon>Pleuronectoidei</taxon>
        <taxon>Scophthalmidae</taxon>
        <taxon>Scophthalmus</taxon>
    </lineage>
</organism>
<dbReference type="AlphaFoldDB" id="A0A6A4TQJ6"/>
<evidence type="ECO:0000313" key="1">
    <source>
        <dbReference type="EMBL" id="KAF0045041.1"/>
    </source>
</evidence>
<protein>
    <submittedName>
        <fullName evidence="1">Uncharacterized protein</fullName>
    </submittedName>
</protein>
<sequence length="258" mass="29056">MGRKISIITQNRRVEFVLVKSSVWERVGSVDFFKIENVVEVMMRRRTCRQKRQLDDVRRAIPRLLHFLPCVTLTHTSTRTCWLRLQPVRPLGFSTKTNESSRDLLLDSGLRPQSLRKLSGATFVASVPTSVHVCNRSSTSSVKLSHLSNCSCVDMRACCHSEANFGTTTDKRKHNIVKAEISVCKHQRTAAWRTTTSSADKCSLSSICSRAMNRDASVLVEVIYFDKVQSLPVRCRKDCGKTEGRCVMIDTAPSGSSW</sequence>
<dbReference type="EMBL" id="VEVO01000002">
    <property type="protein sequence ID" value="KAF0045041.1"/>
    <property type="molecule type" value="Genomic_DNA"/>
</dbReference>
<name>A0A6A4TQJ6_SCOMX</name>
<reference evidence="1 2" key="1">
    <citation type="submission" date="2019-06" db="EMBL/GenBank/DDBJ databases">
        <title>Draft genomes of female and male turbot (Scophthalmus maximus).</title>
        <authorList>
            <person name="Xu H."/>
            <person name="Xu X.-W."/>
            <person name="Shao C."/>
            <person name="Chen S."/>
        </authorList>
    </citation>
    <scope>NUCLEOTIDE SEQUENCE [LARGE SCALE GENOMIC DNA]</scope>
    <source>
        <strain evidence="1">Ysfricsl-2016a</strain>
        <tissue evidence="1">Blood</tissue>
    </source>
</reference>